<evidence type="ECO:0000313" key="3">
    <source>
        <dbReference type="Proteomes" id="UP001143463"/>
    </source>
</evidence>
<evidence type="ECO:0000259" key="1">
    <source>
        <dbReference type="Pfam" id="PF04909"/>
    </source>
</evidence>
<comment type="caution">
    <text evidence="2">The sequence shown here is derived from an EMBL/GenBank/DDBJ whole genome shotgun (WGS) entry which is preliminary data.</text>
</comment>
<keyword evidence="3" id="KW-1185">Reference proteome</keyword>
<name>A0A9W6L644_9PSEU</name>
<reference evidence="2" key="2">
    <citation type="submission" date="2023-01" db="EMBL/GenBank/DDBJ databases">
        <authorList>
            <person name="Sun Q."/>
            <person name="Evtushenko L."/>
        </authorList>
    </citation>
    <scope>NUCLEOTIDE SEQUENCE</scope>
    <source>
        <strain evidence="2">VKM Ac-1069</strain>
    </source>
</reference>
<dbReference type="Gene3D" id="3.20.20.140">
    <property type="entry name" value="Metal-dependent hydrolases"/>
    <property type="match status" value="1"/>
</dbReference>
<feature type="domain" description="Amidohydrolase-related" evidence="1">
    <location>
        <begin position="64"/>
        <end position="320"/>
    </location>
</feature>
<evidence type="ECO:0000313" key="2">
    <source>
        <dbReference type="EMBL" id="GLL13620.1"/>
    </source>
</evidence>
<reference evidence="2" key="1">
    <citation type="journal article" date="2014" name="Int. J. Syst. Evol. Microbiol.">
        <title>Complete genome sequence of Corynebacterium casei LMG S-19264T (=DSM 44701T), isolated from a smear-ripened cheese.</title>
        <authorList>
            <consortium name="US DOE Joint Genome Institute (JGI-PGF)"/>
            <person name="Walter F."/>
            <person name="Albersmeier A."/>
            <person name="Kalinowski J."/>
            <person name="Ruckert C."/>
        </authorList>
    </citation>
    <scope>NUCLEOTIDE SEQUENCE</scope>
    <source>
        <strain evidence="2">VKM Ac-1069</strain>
    </source>
</reference>
<proteinExistence type="predicted"/>
<sequence length="363" mass="40516">MIDDYFVINAVSHAYNLEPANIRNKPGQLLCDMLWGLHNTWSPPHARMTLEEFTSDWTVDALAQALFVEADVDVAATHTLRLDSYFGDGLAAREKTVEAATKYGFRFLAYVGVDPTAGLETCLRELDEQMAELPQAVGLKMYPAQVEPDRSWRLDDPDLAFPIIERAIEHGLKTVAIHKAAPLGPVPMNPYKIDDVDGAAGRFPEVSFEIIHAGLAFTRETSLALGRYPNVYANLEVTSLLLLKAPKMFEEIMADFLLWGGPDKIIFSDGAMFAHTQPFLEAFTEFQFSEQTLNGVGIEPLTREDKAKILGLNYARVLDLDVEAMKAKIADDQFSLARRTDPRPEPYAAWKAEFASDPAGYRR</sequence>
<dbReference type="RefSeq" id="WP_037049721.1">
    <property type="nucleotide sequence ID" value="NZ_BAAAUZ010000040.1"/>
</dbReference>
<dbReference type="SUPFAM" id="SSF51556">
    <property type="entry name" value="Metallo-dependent hydrolases"/>
    <property type="match status" value="1"/>
</dbReference>
<dbReference type="Pfam" id="PF04909">
    <property type="entry name" value="Amidohydro_2"/>
    <property type="match status" value="1"/>
</dbReference>
<dbReference type="InterPro" id="IPR006680">
    <property type="entry name" value="Amidohydro-rel"/>
</dbReference>
<organism evidence="2 3">
    <name type="scientific">Pseudonocardia halophobica</name>
    <dbReference type="NCBI Taxonomy" id="29401"/>
    <lineage>
        <taxon>Bacteria</taxon>
        <taxon>Bacillati</taxon>
        <taxon>Actinomycetota</taxon>
        <taxon>Actinomycetes</taxon>
        <taxon>Pseudonocardiales</taxon>
        <taxon>Pseudonocardiaceae</taxon>
        <taxon>Pseudonocardia</taxon>
    </lineage>
</organism>
<dbReference type="PANTHER" id="PTHR42889:SF1">
    <property type="entry name" value="BLR3681 PROTEIN"/>
    <property type="match status" value="1"/>
</dbReference>
<dbReference type="GO" id="GO:0016787">
    <property type="term" value="F:hydrolase activity"/>
    <property type="evidence" value="ECO:0007669"/>
    <property type="project" value="InterPro"/>
</dbReference>
<dbReference type="AlphaFoldDB" id="A0A9W6L644"/>
<gene>
    <name evidence="2" type="ORF">GCM10017577_47640</name>
</gene>
<dbReference type="InterPro" id="IPR032466">
    <property type="entry name" value="Metal_Hydrolase"/>
</dbReference>
<accession>A0A9W6L644</accession>
<protein>
    <submittedName>
        <fullName evidence="2">Amidohydrolase</fullName>
    </submittedName>
</protein>
<dbReference type="PANTHER" id="PTHR42889">
    <property type="entry name" value="BLR3681 PROTEIN"/>
    <property type="match status" value="1"/>
</dbReference>
<dbReference type="EMBL" id="BSFQ01000023">
    <property type="protein sequence ID" value="GLL13620.1"/>
    <property type="molecule type" value="Genomic_DNA"/>
</dbReference>
<dbReference type="Proteomes" id="UP001143463">
    <property type="component" value="Unassembled WGS sequence"/>
</dbReference>